<gene>
    <name evidence="7" type="ORF">APZ42_016200</name>
</gene>
<dbReference type="STRING" id="35525.A0A165AJD4"/>
<dbReference type="OrthoDB" id="6374606at2759"/>
<name>A0A165AJD4_9CRUS</name>
<dbReference type="Gene3D" id="3.10.20.370">
    <property type="match status" value="1"/>
</dbReference>
<dbReference type="InterPro" id="IPR001584">
    <property type="entry name" value="Integrase_cat-core"/>
</dbReference>
<evidence type="ECO:0000256" key="3">
    <source>
        <dbReference type="ARBA" id="ARBA00022722"/>
    </source>
</evidence>
<dbReference type="InterPro" id="IPR043502">
    <property type="entry name" value="DNA/RNA_pol_sf"/>
</dbReference>
<feature type="domain" description="Integrase catalytic" evidence="6">
    <location>
        <begin position="280"/>
        <end position="372"/>
    </location>
</feature>
<keyword evidence="4" id="KW-0378">Hydrolase</keyword>
<dbReference type="PANTHER" id="PTHR37984:SF9">
    <property type="entry name" value="INTEGRASE CATALYTIC DOMAIN-CONTAINING PROTEIN"/>
    <property type="match status" value="1"/>
</dbReference>
<dbReference type="AlphaFoldDB" id="A0A165AJD4"/>
<sequence length="390" mass="44169">MAVKSVKTLRSFIGVALFFRKFVPGFSVVAQPLFKLLKKNVPWSWGTEQEEAKKKLVELLTTAPVLAHYNEDIEVVVQTDASQEGLGAVLLQDGGDWPRPISYISRGLNDVEKRQHCNELECLALVWALEKFRPYVYGKKFKIETDSSAVNRIAYRPRKQGVEIPTKSGSSTSFIFFVCKTNKQKFSKYIFLQNGVLYRKTKFGFCMCVPNTLRNTVLHFCHDVPASGHMGVEKTLARVLQRYWWPRVTVDVRKYVLYVLSCLFCQLHKHQTGTPFGLLQPIAPPTSCFESIVIDHLGPFKLTEEGNQHIIVAIDALSKYVELEAVPDTAAANAVRFLNNNIVHRFGTPVRIVSDQGTAYMAKEVADALEEWKTGGVDVLQPESIRRRRD</sequence>
<evidence type="ECO:0000256" key="1">
    <source>
        <dbReference type="ARBA" id="ARBA00012493"/>
    </source>
</evidence>
<dbReference type="GO" id="GO:0003676">
    <property type="term" value="F:nucleic acid binding"/>
    <property type="evidence" value="ECO:0007669"/>
    <property type="project" value="InterPro"/>
</dbReference>
<dbReference type="PANTHER" id="PTHR37984">
    <property type="entry name" value="PROTEIN CBG26694"/>
    <property type="match status" value="1"/>
</dbReference>
<dbReference type="GO" id="GO:0004519">
    <property type="term" value="F:endonuclease activity"/>
    <property type="evidence" value="ECO:0007669"/>
    <property type="project" value="UniProtKB-KW"/>
</dbReference>
<organism evidence="7 8">
    <name type="scientific">Daphnia magna</name>
    <dbReference type="NCBI Taxonomy" id="35525"/>
    <lineage>
        <taxon>Eukaryota</taxon>
        <taxon>Metazoa</taxon>
        <taxon>Ecdysozoa</taxon>
        <taxon>Arthropoda</taxon>
        <taxon>Crustacea</taxon>
        <taxon>Branchiopoda</taxon>
        <taxon>Diplostraca</taxon>
        <taxon>Cladocera</taxon>
        <taxon>Anomopoda</taxon>
        <taxon>Daphniidae</taxon>
        <taxon>Daphnia</taxon>
    </lineage>
</organism>
<dbReference type="SUPFAM" id="SSF56672">
    <property type="entry name" value="DNA/RNA polymerases"/>
    <property type="match status" value="1"/>
</dbReference>
<dbReference type="FunFam" id="3.10.20.370:FF:000001">
    <property type="entry name" value="Retrovirus-related Pol polyprotein from transposon 17.6-like protein"/>
    <property type="match status" value="1"/>
</dbReference>
<dbReference type="EC" id="2.7.7.49" evidence="1"/>
<dbReference type="FunFam" id="3.30.70.270:FF:000020">
    <property type="entry name" value="Transposon Tf2-6 polyprotein-like Protein"/>
    <property type="match status" value="1"/>
</dbReference>
<dbReference type="InterPro" id="IPR050951">
    <property type="entry name" value="Retrovirus_Pol_polyprotein"/>
</dbReference>
<keyword evidence="2" id="KW-0548">Nucleotidyltransferase</keyword>
<dbReference type="EMBL" id="LRGB01000574">
    <property type="protein sequence ID" value="KZS17757.1"/>
    <property type="molecule type" value="Genomic_DNA"/>
</dbReference>
<dbReference type="GO" id="GO:0042575">
    <property type="term" value="C:DNA polymerase complex"/>
    <property type="evidence" value="ECO:0007669"/>
    <property type="project" value="UniProtKB-ARBA"/>
</dbReference>
<dbReference type="GO" id="GO:0003964">
    <property type="term" value="F:RNA-directed DNA polymerase activity"/>
    <property type="evidence" value="ECO:0007669"/>
    <property type="project" value="UniProtKB-KW"/>
</dbReference>
<protein>
    <recommendedName>
        <fullName evidence="1">RNA-directed DNA polymerase</fullName>
        <ecNumber evidence="1">2.7.7.49</ecNumber>
    </recommendedName>
</protein>
<dbReference type="Pfam" id="PF17919">
    <property type="entry name" value="RT_RNaseH_2"/>
    <property type="match status" value="1"/>
</dbReference>
<evidence type="ECO:0000313" key="7">
    <source>
        <dbReference type="EMBL" id="KZS17757.1"/>
    </source>
</evidence>
<dbReference type="Pfam" id="PF00665">
    <property type="entry name" value="rve"/>
    <property type="match status" value="1"/>
</dbReference>
<dbReference type="InterPro" id="IPR036397">
    <property type="entry name" value="RNaseH_sf"/>
</dbReference>
<dbReference type="Proteomes" id="UP000076858">
    <property type="component" value="Unassembled WGS sequence"/>
</dbReference>
<dbReference type="Pfam" id="PF17921">
    <property type="entry name" value="Integrase_H2C2"/>
    <property type="match status" value="1"/>
</dbReference>
<comment type="caution">
    <text evidence="7">The sequence shown here is derived from an EMBL/GenBank/DDBJ whole genome shotgun (WGS) entry which is preliminary data.</text>
</comment>
<evidence type="ECO:0000256" key="2">
    <source>
        <dbReference type="ARBA" id="ARBA00022695"/>
    </source>
</evidence>
<dbReference type="PROSITE" id="PS50994">
    <property type="entry name" value="INTEGRASE"/>
    <property type="match status" value="1"/>
</dbReference>
<dbReference type="GO" id="GO:0015074">
    <property type="term" value="P:DNA integration"/>
    <property type="evidence" value="ECO:0007669"/>
    <property type="project" value="InterPro"/>
</dbReference>
<reference evidence="7 8" key="1">
    <citation type="submission" date="2016-03" db="EMBL/GenBank/DDBJ databases">
        <title>EvidentialGene: Evidence-directed Construction of Genes on Genomes.</title>
        <authorList>
            <person name="Gilbert D.G."/>
            <person name="Choi J.-H."/>
            <person name="Mockaitis K."/>
            <person name="Colbourne J."/>
            <person name="Pfrender M."/>
        </authorList>
    </citation>
    <scope>NUCLEOTIDE SEQUENCE [LARGE SCALE GENOMIC DNA]</scope>
    <source>
        <strain evidence="7 8">Xinb3</strain>
        <tissue evidence="7">Complete organism</tissue>
    </source>
</reference>
<keyword evidence="8" id="KW-1185">Reference proteome</keyword>
<evidence type="ECO:0000259" key="6">
    <source>
        <dbReference type="PROSITE" id="PS50994"/>
    </source>
</evidence>
<proteinExistence type="predicted"/>
<dbReference type="CDD" id="cd09274">
    <property type="entry name" value="RNase_HI_RT_Ty3"/>
    <property type="match status" value="1"/>
</dbReference>
<dbReference type="Gene3D" id="3.30.70.270">
    <property type="match status" value="1"/>
</dbReference>
<dbReference type="FunFam" id="1.10.340.70:FF:000001">
    <property type="entry name" value="Retrovirus-related Pol polyprotein from transposon gypsy-like Protein"/>
    <property type="match status" value="1"/>
</dbReference>
<dbReference type="Gene3D" id="1.10.340.70">
    <property type="match status" value="1"/>
</dbReference>
<dbReference type="InterPro" id="IPR012337">
    <property type="entry name" value="RNaseH-like_sf"/>
</dbReference>
<evidence type="ECO:0000256" key="4">
    <source>
        <dbReference type="ARBA" id="ARBA00022759"/>
    </source>
</evidence>
<dbReference type="InterPro" id="IPR043128">
    <property type="entry name" value="Rev_trsase/Diguanyl_cyclase"/>
</dbReference>
<dbReference type="InterPro" id="IPR041577">
    <property type="entry name" value="RT_RNaseH_2"/>
</dbReference>
<keyword evidence="5" id="KW-0695">RNA-directed DNA polymerase</keyword>
<dbReference type="InterPro" id="IPR041588">
    <property type="entry name" value="Integrase_H2C2"/>
</dbReference>
<dbReference type="SUPFAM" id="SSF53098">
    <property type="entry name" value="Ribonuclease H-like"/>
    <property type="match status" value="1"/>
</dbReference>
<keyword evidence="4" id="KW-0255">Endonuclease</keyword>
<keyword evidence="2" id="KW-0808">Transferase</keyword>
<dbReference type="Gene3D" id="3.30.420.10">
    <property type="entry name" value="Ribonuclease H-like superfamily/Ribonuclease H"/>
    <property type="match status" value="1"/>
</dbReference>
<evidence type="ECO:0000313" key="8">
    <source>
        <dbReference type="Proteomes" id="UP000076858"/>
    </source>
</evidence>
<accession>A0A165AJD4</accession>
<keyword evidence="3" id="KW-0540">Nuclease</keyword>
<evidence type="ECO:0000256" key="5">
    <source>
        <dbReference type="ARBA" id="ARBA00022918"/>
    </source>
</evidence>